<dbReference type="InterPro" id="IPR013427">
    <property type="entry name" value="Haem-bd_dom_put"/>
</dbReference>
<dbReference type="Gene3D" id="2.60.120.560">
    <property type="entry name" value="Exo-inulinase, domain 1"/>
    <property type="match status" value="1"/>
</dbReference>
<organism evidence="6 7">
    <name type="scientific">Bythopirellula polymerisocia</name>
    <dbReference type="NCBI Taxonomy" id="2528003"/>
    <lineage>
        <taxon>Bacteria</taxon>
        <taxon>Pseudomonadati</taxon>
        <taxon>Planctomycetota</taxon>
        <taxon>Planctomycetia</taxon>
        <taxon>Pirellulales</taxon>
        <taxon>Lacipirellulaceae</taxon>
        <taxon>Bythopirellula</taxon>
    </lineage>
</organism>
<dbReference type="OrthoDB" id="223239at2"/>
<keyword evidence="7" id="KW-1185">Reference proteome</keyword>
<protein>
    <submittedName>
        <fullName evidence="6">Cytochrome c</fullName>
    </submittedName>
</protein>
<dbReference type="GO" id="GO:0016787">
    <property type="term" value="F:hydrolase activity"/>
    <property type="evidence" value="ECO:0007669"/>
    <property type="project" value="InterPro"/>
</dbReference>
<evidence type="ECO:0000256" key="1">
    <source>
        <dbReference type="ARBA" id="ARBA00022617"/>
    </source>
</evidence>
<proteinExistence type="predicted"/>
<dbReference type="PANTHER" id="PTHR33546">
    <property type="entry name" value="LARGE, MULTIFUNCTIONAL SECRETED PROTEIN-RELATED"/>
    <property type="match status" value="1"/>
</dbReference>
<evidence type="ECO:0000313" key="7">
    <source>
        <dbReference type="Proteomes" id="UP000318437"/>
    </source>
</evidence>
<name>A0A5C6CZ84_9BACT</name>
<dbReference type="RefSeq" id="WP_146449670.1">
    <property type="nucleotide sequence ID" value="NZ_SJPS01000002.1"/>
</dbReference>
<evidence type="ECO:0000256" key="4">
    <source>
        <dbReference type="PROSITE-ProRule" id="PRU00433"/>
    </source>
</evidence>
<dbReference type="Pfam" id="PF06439">
    <property type="entry name" value="3keto-disac_hyd"/>
    <property type="match status" value="1"/>
</dbReference>
<dbReference type="Pfam" id="PF00034">
    <property type="entry name" value="Cytochrom_C"/>
    <property type="match status" value="1"/>
</dbReference>
<dbReference type="PROSITE" id="PS51257">
    <property type="entry name" value="PROKAR_LIPOPROTEIN"/>
    <property type="match status" value="1"/>
</dbReference>
<evidence type="ECO:0000256" key="3">
    <source>
        <dbReference type="ARBA" id="ARBA00023004"/>
    </source>
</evidence>
<dbReference type="InterPro" id="IPR011041">
    <property type="entry name" value="Quinoprot_gluc/sorb_DH_b-prop"/>
</dbReference>
<keyword evidence="1 4" id="KW-0349">Heme</keyword>
<dbReference type="GO" id="GO:0020037">
    <property type="term" value="F:heme binding"/>
    <property type="evidence" value="ECO:0007669"/>
    <property type="project" value="InterPro"/>
</dbReference>
<feature type="domain" description="Cytochrome c" evidence="5">
    <location>
        <begin position="934"/>
        <end position="1070"/>
    </location>
</feature>
<evidence type="ECO:0000259" key="5">
    <source>
        <dbReference type="PROSITE" id="PS51007"/>
    </source>
</evidence>
<dbReference type="InterPro" id="IPR009056">
    <property type="entry name" value="Cyt_c-like_dom"/>
</dbReference>
<dbReference type="PROSITE" id="PS51007">
    <property type="entry name" value="CYTC"/>
    <property type="match status" value="1"/>
</dbReference>
<evidence type="ECO:0000313" key="6">
    <source>
        <dbReference type="EMBL" id="TWU28326.1"/>
    </source>
</evidence>
<dbReference type="EMBL" id="SJPS01000002">
    <property type="protein sequence ID" value="TWU28326.1"/>
    <property type="molecule type" value="Genomic_DNA"/>
</dbReference>
<dbReference type="Gene3D" id="2.120.10.30">
    <property type="entry name" value="TolB, C-terminal domain"/>
    <property type="match status" value="1"/>
</dbReference>
<sequence length="1071" mass="117684">MIFGKRTNSWACSVLLIASCHAIPLRGAEEQSLFDGQDLEGWSGNEKVWSVIDGQIVGSTVDNPVAANTFLVWQGGEVGDFRLTYKARLKGDNNSGVQYRSTLADPKTWKVIGYQADMHANPEYLAMLYSEGTGRGIVATRGQKVVVDEETGQLKVVGKTTDPTPVDISQWHDYEIIARGNHLIHKVDGKVTVDVTDNHKKKLDRGIIALQVHAGPPMTVFFKDILLEKLENVADENSAEETTDQGVQDLDHDTPPEIESIANGFQVEKVFEVPPSMGSWVSLTKDDRGRLIASDQQDAGLFLITPGKPGTSEQAQVQKLPVELSGAQGLVWAFDALYAVVNGSSGYGLHRLTDSDSDGLIDYDEYLLKIPGKGEHGPHAVVLSPDGRSLYLACGNHTMVPPEIVDSRMPMNWGEDLLLPRQLDARGHAAGILAPGGWICQLDQEGKNAEIVSSGYRNEYDIAFNADGELFAYDADMEWDLGMPWYRPTRLVHATSGSEFGWRSGTGKWPAYYEDSLPPIVDLGPGSPTGIVFGYGAKFPAKYQEALYLLDWTFGTIYAVHLTPDGASYRGQPEEFITGRPLPVTDAVVGTDGAMYFTVGGRGVQSALYRVTYVGDEQTTPVSARDASGSDLRALRHKLEAMHGNSGGDLELIFANLDNPDRFIRYAARIALESQPVETWRERALSQSDPRTAITALMALARQGEPSDEAPTLAALDQIDLGALSELDQLALLRTYALVFIRLGEPDEKTRQGLIDKWSPLYPAPVSKDRLNRELVQLLVYLGDSSVVSKTLDLMEQCGPEPIPEWATLIQRNETYGEPIQAMMDDMTPLRAIHYAFVLRNVKSDWTLQQRRKYFQFFSEAAKHLGGASYTGFLNNIRDEALANCSPPEQVALEAIVEQPLSGETFQSTSPVGPGHPWTKAEALAVLSGDLKRRDKERGRNLFHATSCAKCHRFRGEGGAIGPDLSTVANKYSLSDLLDSLLEPSKVISDQYGSQRVQTADGLLVTGRVIEFEDAYHVFTEDPDAPPTIIKREEVEEIVPSNISQMPVGLIDPLNKEELKDLVAYLMSVGK</sequence>
<dbReference type="PANTHER" id="PTHR33546:SF1">
    <property type="entry name" value="LARGE, MULTIFUNCTIONAL SECRETED PROTEIN"/>
    <property type="match status" value="1"/>
</dbReference>
<dbReference type="InterPro" id="IPR018247">
    <property type="entry name" value="EF_Hand_1_Ca_BS"/>
</dbReference>
<dbReference type="InterPro" id="IPR010496">
    <property type="entry name" value="AL/BT2_dom"/>
</dbReference>
<dbReference type="InterPro" id="IPR011042">
    <property type="entry name" value="6-blade_b-propeller_TolB-like"/>
</dbReference>
<dbReference type="SUPFAM" id="SSF46626">
    <property type="entry name" value="Cytochrome c"/>
    <property type="match status" value="1"/>
</dbReference>
<evidence type="ECO:0000256" key="2">
    <source>
        <dbReference type="ARBA" id="ARBA00022723"/>
    </source>
</evidence>
<keyword evidence="3 4" id="KW-0408">Iron</keyword>
<dbReference type="InterPro" id="IPR036909">
    <property type="entry name" value="Cyt_c-like_dom_sf"/>
</dbReference>
<dbReference type="GO" id="GO:0009055">
    <property type="term" value="F:electron transfer activity"/>
    <property type="evidence" value="ECO:0007669"/>
    <property type="project" value="InterPro"/>
</dbReference>
<gene>
    <name evidence="6" type="ORF">Pla144_16140</name>
</gene>
<dbReference type="GO" id="GO:0046872">
    <property type="term" value="F:metal ion binding"/>
    <property type="evidence" value="ECO:0007669"/>
    <property type="project" value="UniProtKB-KW"/>
</dbReference>
<dbReference type="AlphaFoldDB" id="A0A5C6CZ84"/>
<dbReference type="Proteomes" id="UP000318437">
    <property type="component" value="Unassembled WGS sequence"/>
</dbReference>
<dbReference type="Gene3D" id="1.10.760.10">
    <property type="entry name" value="Cytochrome c-like domain"/>
    <property type="match status" value="1"/>
</dbReference>
<reference evidence="6 7" key="1">
    <citation type="submission" date="2019-02" db="EMBL/GenBank/DDBJ databases">
        <title>Deep-cultivation of Planctomycetes and their phenomic and genomic characterization uncovers novel biology.</title>
        <authorList>
            <person name="Wiegand S."/>
            <person name="Jogler M."/>
            <person name="Boedeker C."/>
            <person name="Pinto D."/>
            <person name="Vollmers J."/>
            <person name="Rivas-Marin E."/>
            <person name="Kohn T."/>
            <person name="Peeters S.H."/>
            <person name="Heuer A."/>
            <person name="Rast P."/>
            <person name="Oberbeckmann S."/>
            <person name="Bunk B."/>
            <person name="Jeske O."/>
            <person name="Meyerdierks A."/>
            <person name="Storesund J.E."/>
            <person name="Kallscheuer N."/>
            <person name="Luecker S."/>
            <person name="Lage O.M."/>
            <person name="Pohl T."/>
            <person name="Merkel B.J."/>
            <person name="Hornburger P."/>
            <person name="Mueller R.-W."/>
            <person name="Bruemmer F."/>
            <person name="Labrenz M."/>
            <person name="Spormann A.M."/>
            <person name="Op Den Camp H."/>
            <person name="Overmann J."/>
            <person name="Amann R."/>
            <person name="Jetten M.S.M."/>
            <person name="Mascher T."/>
            <person name="Medema M.H."/>
            <person name="Devos D.P."/>
            <person name="Kaster A.-K."/>
            <person name="Ovreas L."/>
            <person name="Rohde M."/>
            <person name="Galperin M.Y."/>
            <person name="Jogler C."/>
        </authorList>
    </citation>
    <scope>NUCLEOTIDE SEQUENCE [LARGE SCALE GENOMIC DNA]</scope>
    <source>
        <strain evidence="6 7">Pla144</strain>
    </source>
</reference>
<accession>A0A5C6CZ84</accession>
<keyword evidence="2 4" id="KW-0479">Metal-binding</keyword>
<dbReference type="SUPFAM" id="SSF50952">
    <property type="entry name" value="Soluble quinoprotein glucose dehydrogenase"/>
    <property type="match status" value="1"/>
</dbReference>
<comment type="caution">
    <text evidence="6">The sequence shown here is derived from an EMBL/GenBank/DDBJ whole genome shotgun (WGS) entry which is preliminary data.</text>
</comment>
<dbReference type="PROSITE" id="PS00018">
    <property type="entry name" value="EF_HAND_1"/>
    <property type="match status" value="1"/>
</dbReference>
<dbReference type="NCBIfam" id="TIGR02603">
    <property type="entry name" value="CxxCH_TIGR02603"/>
    <property type="match status" value="1"/>
</dbReference>